<protein>
    <submittedName>
        <fullName evidence="3">Uncharacterized protein</fullName>
    </submittedName>
</protein>
<evidence type="ECO:0000256" key="2">
    <source>
        <dbReference type="SAM" id="Phobius"/>
    </source>
</evidence>
<keyword evidence="2" id="KW-1133">Transmembrane helix</keyword>
<dbReference type="Proteomes" id="UP000031327">
    <property type="component" value="Unassembled WGS sequence"/>
</dbReference>
<evidence type="ECO:0000313" key="4">
    <source>
        <dbReference type="Proteomes" id="UP000031327"/>
    </source>
</evidence>
<name>A0A0C1QCJ1_9GAMM</name>
<evidence type="ECO:0000256" key="1">
    <source>
        <dbReference type="SAM" id="MobiDB-lite"/>
    </source>
</evidence>
<feature type="transmembrane region" description="Helical" evidence="2">
    <location>
        <begin position="57"/>
        <end position="74"/>
    </location>
</feature>
<evidence type="ECO:0000313" key="3">
    <source>
        <dbReference type="EMBL" id="KID58356.1"/>
    </source>
</evidence>
<dbReference type="RefSeq" id="WP_039608650.1">
    <property type="nucleotide sequence ID" value="NZ_JWIC01000004.1"/>
</dbReference>
<accession>A0A0C1QCJ1</accession>
<feature type="region of interest" description="Disordered" evidence="1">
    <location>
        <begin position="1"/>
        <end position="54"/>
    </location>
</feature>
<organism evidence="3 4">
    <name type="scientific">Pseudoalteromonas luteoviolacea</name>
    <dbReference type="NCBI Taxonomy" id="43657"/>
    <lineage>
        <taxon>Bacteria</taxon>
        <taxon>Pseudomonadati</taxon>
        <taxon>Pseudomonadota</taxon>
        <taxon>Gammaproteobacteria</taxon>
        <taxon>Alteromonadales</taxon>
        <taxon>Pseudoalteromonadaceae</taxon>
        <taxon>Pseudoalteromonas</taxon>
    </lineage>
</organism>
<feature type="compositionally biased region" description="Polar residues" evidence="1">
    <location>
        <begin position="1"/>
        <end position="14"/>
    </location>
</feature>
<reference evidence="3 4" key="1">
    <citation type="submission" date="2014-12" db="EMBL/GenBank/DDBJ databases">
        <title>Draft Genome Sequence of Pseudoalteromonas luteoviolacea HI1.</title>
        <authorList>
            <person name="Asahina A.Y."/>
            <person name="Hadfield M.G."/>
        </authorList>
    </citation>
    <scope>NUCLEOTIDE SEQUENCE [LARGE SCALE GENOMIC DNA]</scope>
    <source>
        <strain evidence="3 4">HI1</strain>
    </source>
</reference>
<proteinExistence type="predicted"/>
<feature type="compositionally biased region" description="Low complexity" evidence="1">
    <location>
        <begin position="31"/>
        <end position="43"/>
    </location>
</feature>
<keyword evidence="2" id="KW-0472">Membrane</keyword>
<dbReference type="AlphaFoldDB" id="A0A0C1QCJ1"/>
<comment type="caution">
    <text evidence="3">The sequence shown here is derived from an EMBL/GenBank/DDBJ whole genome shotgun (WGS) entry which is preliminary data.</text>
</comment>
<sequence length="153" mass="17350">MAINPKKQTLLNKSDFQKQQANKNKKRRLSAQQIKRQQEIAQQHGHQGVQTEPPKKSLTPLIIIGVVTLIAILFPKPQLITYQKLNMVTQSVYWPGLPGVKPVLFDSLLQPIKASERSTLYLCQDVSKPSTCQKYAILENHGFIAALKYLIFN</sequence>
<dbReference type="EMBL" id="JWIC01000004">
    <property type="protein sequence ID" value="KID58356.1"/>
    <property type="molecule type" value="Genomic_DNA"/>
</dbReference>
<dbReference type="OrthoDB" id="6289717at2"/>
<keyword evidence="2" id="KW-0812">Transmembrane</keyword>
<gene>
    <name evidence="3" type="ORF">JF50_06710</name>
</gene>